<sequence length="155" mass="18070">MIDNNFKILSGTQFEGDMDGWYGPEGDRNVSSYDIKSVIQSKTGVELKKLGFMPNFHQIKTLRQNSTVKCTERNETDIPCNPLIEHCLFDIITDPCERNNIANQYPDILNTLLAKIENYRQSAVPARNKNRDFRGNPRFWDWTWTNFGDYLKDEL</sequence>
<keyword evidence="1" id="KW-0479">Metal-binding</keyword>
<dbReference type="OMA" id="KCTERNE"/>
<proteinExistence type="predicted"/>
<dbReference type="GO" id="GO:0046872">
    <property type="term" value="F:metal ion binding"/>
    <property type="evidence" value="ECO:0007669"/>
    <property type="project" value="UniProtKB-KW"/>
</dbReference>
<protein>
    <submittedName>
        <fullName evidence="5">CSON000252 protein</fullName>
    </submittedName>
</protein>
<evidence type="ECO:0000313" key="4">
    <source>
        <dbReference type="EMBL" id="SSX08651.1"/>
    </source>
</evidence>
<name>A0A336MJN3_CULSO</name>
<dbReference type="PANTHER" id="PTHR10342:SF273">
    <property type="entry name" value="RE14504P"/>
    <property type="match status" value="1"/>
</dbReference>
<keyword evidence="3" id="KW-0325">Glycoprotein</keyword>
<evidence type="ECO:0000256" key="2">
    <source>
        <dbReference type="ARBA" id="ARBA00022837"/>
    </source>
</evidence>
<reference evidence="5" key="2">
    <citation type="submission" date="2018-07" db="EMBL/GenBank/DDBJ databases">
        <authorList>
            <person name="Quirk P.G."/>
            <person name="Krulwich T.A."/>
        </authorList>
    </citation>
    <scope>NUCLEOTIDE SEQUENCE</scope>
</reference>
<keyword evidence="2" id="KW-0106">Calcium</keyword>
<dbReference type="EMBL" id="UFQS01001035">
    <property type="protein sequence ID" value="SSX08651.1"/>
    <property type="molecule type" value="Genomic_DNA"/>
</dbReference>
<dbReference type="InterPro" id="IPR047115">
    <property type="entry name" value="ARSB"/>
</dbReference>
<dbReference type="EMBL" id="UFQT01001035">
    <property type="protein sequence ID" value="SSX28567.1"/>
    <property type="molecule type" value="Genomic_DNA"/>
</dbReference>
<reference evidence="4" key="1">
    <citation type="submission" date="2018-04" db="EMBL/GenBank/DDBJ databases">
        <authorList>
            <person name="Go L.Y."/>
            <person name="Mitchell J.A."/>
        </authorList>
    </citation>
    <scope>NUCLEOTIDE SEQUENCE</scope>
    <source>
        <tissue evidence="4">Whole organism</tissue>
    </source>
</reference>
<dbReference type="VEuPathDB" id="VectorBase:CSON000252"/>
<accession>A0A336MJN3</accession>
<evidence type="ECO:0000256" key="1">
    <source>
        <dbReference type="ARBA" id="ARBA00022723"/>
    </source>
</evidence>
<dbReference type="AlphaFoldDB" id="A0A336MJN3"/>
<dbReference type="SUPFAM" id="SSF53649">
    <property type="entry name" value="Alkaline phosphatase-like"/>
    <property type="match status" value="1"/>
</dbReference>
<dbReference type="InterPro" id="IPR017850">
    <property type="entry name" value="Alkaline_phosphatase_core_sf"/>
</dbReference>
<dbReference type="PANTHER" id="PTHR10342">
    <property type="entry name" value="ARYLSULFATASE"/>
    <property type="match status" value="1"/>
</dbReference>
<gene>
    <name evidence="5" type="primary">CSON000252</name>
</gene>
<evidence type="ECO:0000313" key="5">
    <source>
        <dbReference type="EMBL" id="SSX28567.1"/>
    </source>
</evidence>
<dbReference type="GO" id="GO:0008484">
    <property type="term" value="F:sulfuric ester hydrolase activity"/>
    <property type="evidence" value="ECO:0007669"/>
    <property type="project" value="InterPro"/>
</dbReference>
<evidence type="ECO:0000256" key="3">
    <source>
        <dbReference type="ARBA" id="ARBA00023180"/>
    </source>
</evidence>
<organism evidence="5">
    <name type="scientific">Culicoides sonorensis</name>
    <name type="common">Biting midge</name>
    <dbReference type="NCBI Taxonomy" id="179676"/>
    <lineage>
        <taxon>Eukaryota</taxon>
        <taxon>Metazoa</taxon>
        <taxon>Ecdysozoa</taxon>
        <taxon>Arthropoda</taxon>
        <taxon>Hexapoda</taxon>
        <taxon>Insecta</taxon>
        <taxon>Pterygota</taxon>
        <taxon>Neoptera</taxon>
        <taxon>Endopterygota</taxon>
        <taxon>Diptera</taxon>
        <taxon>Nematocera</taxon>
        <taxon>Chironomoidea</taxon>
        <taxon>Ceratopogonidae</taxon>
        <taxon>Ceratopogoninae</taxon>
        <taxon>Culicoides</taxon>
        <taxon>Monoculicoides</taxon>
    </lineage>
</organism>
<dbReference type="Gene3D" id="3.30.1120.10">
    <property type="match status" value="1"/>
</dbReference>